<dbReference type="Proteomes" id="UP000187506">
    <property type="component" value="Chromosome"/>
</dbReference>
<dbReference type="RefSeq" id="WP_076732450.1">
    <property type="nucleotide sequence ID" value="NZ_CP019352.1"/>
</dbReference>
<keyword evidence="3 6" id="KW-0812">Transmembrane</keyword>
<evidence type="ECO:0008006" key="9">
    <source>
        <dbReference type="Google" id="ProtNLM"/>
    </source>
</evidence>
<sequence>MKFIFKYPFRFTIIYLILYILDAFFKNSDVLYSCRYVSKILLSSSLLVFYLYNTKQKDSNKKKLVITALSLFILGDFFFIRGNDNNIIHFVIAGILFAIAKIFYSIRFLNNKDFKISKLVPFLLFCFTYMSVIMFLVYSNLGGFFIPFLIYLFVAMLLMQFAFLRKEEVNSKSFWLVMVGVVAFMFADSINMLKMFYNPLIAYNKLTIMFFYCLAQYLIVFGILKEVDNK</sequence>
<reference evidence="7 8" key="1">
    <citation type="submission" date="2017-01" db="EMBL/GenBank/DDBJ databases">
        <title>Complete genome of Lacinutrix venerupis DOK2-8 isolated from seawater in Dokdo.</title>
        <authorList>
            <person name="Chi W.-J."/>
            <person name="Kim J.H."/>
        </authorList>
    </citation>
    <scope>NUCLEOTIDE SEQUENCE [LARGE SCALE GENOMIC DNA]</scope>
    <source>
        <strain evidence="7 8">DOK2-8</strain>
    </source>
</reference>
<feature type="transmembrane region" description="Helical" evidence="6">
    <location>
        <begin position="144"/>
        <end position="163"/>
    </location>
</feature>
<dbReference type="Pfam" id="PF07947">
    <property type="entry name" value="YhhN"/>
    <property type="match status" value="1"/>
</dbReference>
<evidence type="ECO:0000313" key="7">
    <source>
        <dbReference type="EMBL" id="APX99823.1"/>
    </source>
</evidence>
<dbReference type="GO" id="GO:0016020">
    <property type="term" value="C:membrane"/>
    <property type="evidence" value="ECO:0007669"/>
    <property type="project" value="UniProtKB-SubCell"/>
</dbReference>
<proteinExistence type="inferred from homology"/>
<evidence type="ECO:0000256" key="3">
    <source>
        <dbReference type="ARBA" id="ARBA00022692"/>
    </source>
</evidence>
<evidence type="ECO:0000256" key="6">
    <source>
        <dbReference type="SAM" id="Phobius"/>
    </source>
</evidence>
<evidence type="ECO:0000256" key="1">
    <source>
        <dbReference type="ARBA" id="ARBA00004141"/>
    </source>
</evidence>
<keyword evidence="5 6" id="KW-0472">Membrane</keyword>
<comment type="similarity">
    <text evidence="2">Belongs to the TMEM86 family.</text>
</comment>
<feature type="transmembrane region" description="Helical" evidence="6">
    <location>
        <begin position="175"/>
        <end position="197"/>
    </location>
</feature>
<feature type="transmembrane region" description="Helical" evidence="6">
    <location>
        <begin position="64"/>
        <end position="81"/>
    </location>
</feature>
<feature type="transmembrane region" description="Helical" evidence="6">
    <location>
        <begin position="7"/>
        <end position="24"/>
    </location>
</feature>
<name>A0AAC9LJZ0_9FLAO</name>
<evidence type="ECO:0000256" key="4">
    <source>
        <dbReference type="ARBA" id="ARBA00022989"/>
    </source>
</evidence>
<dbReference type="GO" id="GO:0016787">
    <property type="term" value="F:hydrolase activity"/>
    <property type="evidence" value="ECO:0007669"/>
    <property type="project" value="TreeGrafter"/>
</dbReference>
<dbReference type="InterPro" id="IPR012506">
    <property type="entry name" value="TMEM86B-like"/>
</dbReference>
<dbReference type="KEGG" id="lvn:BWR22_05705"/>
<accession>A0AAC9LJZ0</accession>
<evidence type="ECO:0000256" key="5">
    <source>
        <dbReference type="ARBA" id="ARBA00023136"/>
    </source>
</evidence>
<feature type="transmembrane region" description="Helical" evidence="6">
    <location>
        <begin position="119"/>
        <end position="138"/>
    </location>
</feature>
<feature type="transmembrane region" description="Helical" evidence="6">
    <location>
        <begin position="36"/>
        <end position="52"/>
    </location>
</feature>
<organism evidence="7 8">
    <name type="scientific">Lacinutrix venerupis</name>
    <dbReference type="NCBI Taxonomy" id="1486034"/>
    <lineage>
        <taxon>Bacteria</taxon>
        <taxon>Pseudomonadati</taxon>
        <taxon>Bacteroidota</taxon>
        <taxon>Flavobacteriia</taxon>
        <taxon>Flavobacteriales</taxon>
        <taxon>Flavobacteriaceae</taxon>
        <taxon>Lacinutrix</taxon>
    </lineage>
</organism>
<keyword evidence="4 6" id="KW-1133">Transmembrane helix</keyword>
<dbReference type="AlphaFoldDB" id="A0AAC9LJZ0"/>
<feature type="transmembrane region" description="Helical" evidence="6">
    <location>
        <begin position="87"/>
        <end position="107"/>
    </location>
</feature>
<evidence type="ECO:0000313" key="8">
    <source>
        <dbReference type="Proteomes" id="UP000187506"/>
    </source>
</evidence>
<dbReference type="EMBL" id="CP019352">
    <property type="protein sequence ID" value="APX99823.1"/>
    <property type="molecule type" value="Genomic_DNA"/>
</dbReference>
<comment type="subcellular location">
    <subcellularLocation>
        <location evidence="1">Membrane</location>
        <topology evidence="1">Multi-pass membrane protein</topology>
    </subcellularLocation>
</comment>
<keyword evidence="8" id="KW-1185">Reference proteome</keyword>
<feature type="transmembrane region" description="Helical" evidence="6">
    <location>
        <begin position="203"/>
        <end position="224"/>
    </location>
</feature>
<dbReference type="PANTHER" id="PTHR31885:SF6">
    <property type="entry name" value="GH04784P"/>
    <property type="match status" value="1"/>
</dbReference>
<dbReference type="PANTHER" id="PTHR31885">
    <property type="entry name" value="GH04784P"/>
    <property type="match status" value="1"/>
</dbReference>
<evidence type="ECO:0000256" key="2">
    <source>
        <dbReference type="ARBA" id="ARBA00007375"/>
    </source>
</evidence>
<gene>
    <name evidence="7" type="ORF">BWR22_05705</name>
</gene>
<protein>
    <recommendedName>
        <fullName evidence="9">YhhN-like protein</fullName>
    </recommendedName>
</protein>